<dbReference type="Proteomes" id="UP000239709">
    <property type="component" value="Chromosome"/>
</dbReference>
<dbReference type="KEGG" id="otk:C6570_13125"/>
<organism evidence="1 2">
    <name type="scientific">Ottowia oryzae</name>
    <dbReference type="NCBI Taxonomy" id="2109914"/>
    <lineage>
        <taxon>Bacteria</taxon>
        <taxon>Pseudomonadati</taxon>
        <taxon>Pseudomonadota</taxon>
        <taxon>Betaproteobacteria</taxon>
        <taxon>Burkholderiales</taxon>
        <taxon>Comamonadaceae</taxon>
        <taxon>Ottowia</taxon>
    </lineage>
</organism>
<accession>A0A2S0MGQ0</accession>
<proteinExistence type="predicted"/>
<dbReference type="Gene3D" id="3.90.180.10">
    <property type="entry name" value="Medium-chain alcohol dehydrogenases, catalytic domain"/>
    <property type="match status" value="1"/>
</dbReference>
<evidence type="ECO:0000313" key="1">
    <source>
        <dbReference type="EMBL" id="AVO35069.1"/>
    </source>
</evidence>
<sequence>MTAIDFLIREQDFSELRARPGVALPLAPGQVRVAVDLFSLSANNITYAAFGDAGSYWRFFPSGEAGWGIVPVWGFATVTESTHDGVAVGERLYGFWPMASHAVMTPGRVSPLRMVDAAPHRAELPAAYNAYFRCAADPQYTADSEAVQAVLRPLFITSWLVADFQIDNDCFGALWEGQATVPLSSASSKTAYGTAFCLAQQPNVRVVGLTSPRNRAFCQRLGCYDEVLAYDELAALPPDLPLVYVDFTGDAAVTRAVHEHLQGLRHSLSVGYTRLDRPSTLSVAPLPGPPVTVFFAPAQIKKRTKEWGHEAFTQRMADVWHAFRQQVGAPPQPWLSIQEHRGADAVAQIWGQLLVGQARPDDGHVVRLG</sequence>
<dbReference type="OrthoDB" id="8953110at2"/>
<protein>
    <submittedName>
        <fullName evidence="1">DUF2855 domain-containing protein</fullName>
    </submittedName>
</protein>
<evidence type="ECO:0000313" key="2">
    <source>
        <dbReference type="Proteomes" id="UP000239709"/>
    </source>
</evidence>
<dbReference type="AlphaFoldDB" id="A0A2S0MGQ0"/>
<dbReference type="EMBL" id="CP027666">
    <property type="protein sequence ID" value="AVO35069.1"/>
    <property type="molecule type" value="Genomic_DNA"/>
</dbReference>
<gene>
    <name evidence="1" type="ORF">C6570_13125</name>
</gene>
<keyword evidence="2" id="KW-1185">Reference proteome</keyword>
<reference evidence="1 2" key="1">
    <citation type="submission" date="2018-03" db="EMBL/GenBank/DDBJ databases">
        <title>Genome sequencing of Ottowia sp.</title>
        <authorList>
            <person name="Kim S.-J."/>
            <person name="Heo J."/>
            <person name="Kwon S.-W."/>
        </authorList>
    </citation>
    <scope>NUCLEOTIDE SEQUENCE [LARGE SCALE GENOMIC DNA]</scope>
    <source>
        <strain evidence="1 2">KADR8-3</strain>
    </source>
</reference>
<dbReference type="InterPro" id="IPR021276">
    <property type="entry name" value="DUF2855"/>
</dbReference>
<name>A0A2S0MGQ0_9BURK</name>
<dbReference type="SUPFAM" id="SSF50129">
    <property type="entry name" value="GroES-like"/>
    <property type="match status" value="1"/>
</dbReference>
<dbReference type="InterPro" id="IPR011032">
    <property type="entry name" value="GroES-like_sf"/>
</dbReference>
<dbReference type="RefSeq" id="WP_106703618.1">
    <property type="nucleotide sequence ID" value="NZ_CP027666.1"/>
</dbReference>
<dbReference type="Pfam" id="PF11017">
    <property type="entry name" value="DUF2855"/>
    <property type="match status" value="1"/>
</dbReference>